<dbReference type="FunFam" id="3.40.50.150:FF:000007">
    <property type="entry name" value="rRNA adenine N(6)-methyltransferase"/>
    <property type="match status" value="1"/>
</dbReference>
<dbReference type="CDD" id="cd02440">
    <property type="entry name" value="AdoMet_MTases"/>
    <property type="match status" value="1"/>
</dbReference>
<dbReference type="InterPro" id="IPR020598">
    <property type="entry name" value="rRNA_Ade_methylase_Trfase_N"/>
</dbReference>
<evidence type="ECO:0000256" key="2">
    <source>
        <dbReference type="ARBA" id="ARBA00022552"/>
    </source>
</evidence>
<dbReference type="EC" id="2.1.1.183" evidence="1"/>
<dbReference type="FunFam" id="1.10.8.480:FF:000002">
    <property type="entry name" value="rRNA adenine N(6)-methyltransferase"/>
    <property type="match status" value="1"/>
</dbReference>
<reference evidence="18" key="2">
    <citation type="submission" date="2020-05" db="UniProtKB">
        <authorList>
            <consortium name="EnsemblMetazoa"/>
        </authorList>
    </citation>
    <scope>IDENTIFICATION</scope>
    <source>
        <strain evidence="18">WRAIR2</strain>
    </source>
</reference>
<comment type="similarity">
    <text evidence="14 15">Belongs to the class I-like SAM-binding methyltransferase superfamily. rRNA adenine N(6)-methyltransferase family.</text>
</comment>
<reference evidence="19" key="1">
    <citation type="submission" date="2013-03" db="EMBL/GenBank/DDBJ databases">
        <title>The Genome Sequence of Anopheles dirus WRAIR2.</title>
        <authorList>
            <consortium name="The Broad Institute Genomics Platform"/>
            <person name="Neafsey D.E."/>
            <person name="Walton C."/>
            <person name="Walker B."/>
            <person name="Young S.K."/>
            <person name="Zeng Q."/>
            <person name="Gargeya S."/>
            <person name="Fitzgerald M."/>
            <person name="Haas B."/>
            <person name="Abouelleil A."/>
            <person name="Allen A.W."/>
            <person name="Alvarado L."/>
            <person name="Arachchi H.M."/>
            <person name="Berlin A.M."/>
            <person name="Chapman S.B."/>
            <person name="Gainer-Dewar J."/>
            <person name="Goldberg J."/>
            <person name="Griggs A."/>
            <person name="Gujja S."/>
            <person name="Hansen M."/>
            <person name="Howarth C."/>
            <person name="Imamovic A."/>
            <person name="Ireland A."/>
            <person name="Larimer J."/>
            <person name="McCowan C."/>
            <person name="Murphy C."/>
            <person name="Pearson M."/>
            <person name="Poon T.W."/>
            <person name="Priest M."/>
            <person name="Roberts A."/>
            <person name="Saif S."/>
            <person name="Shea T."/>
            <person name="Sisk P."/>
            <person name="Sykes S."/>
            <person name="Wortman J."/>
            <person name="Nusbaum C."/>
            <person name="Birren B."/>
        </authorList>
    </citation>
    <scope>NUCLEOTIDE SEQUENCE [LARGE SCALE GENOMIC DNA]</scope>
    <source>
        <strain evidence="19">WRAIR2</strain>
    </source>
</reference>
<evidence type="ECO:0000256" key="9">
    <source>
        <dbReference type="ARBA" id="ARBA00041238"/>
    </source>
</evidence>
<evidence type="ECO:0000256" key="6">
    <source>
        <dbReference type="ARBA" id="ARBA00022884"/>
    </source>
</evidence>
<evidence type="ECO:0000256" key="1">
    <source>
        <dbReference type="ARBA" id="ARBA00012302"/>
    </source>
</evidence>
<feature type="region of interest" description="Disordered" evidence="16">
    <location>
        <begin position="532"/>
        <end position="619"/>
    </location>
</feature>
<evidence type="ECO:0000256" key="8">
    <source>
        <dbReference type="ARBA" id="ARBA00040252"/>
    </source>
</evidence>
<evidence type="ECO:0000256" key="3">
    <source>
        <dbReference type="ARBA" id="ARBA00022603"/>
    </source>
</evidence>
<keyword evidence="4 15" id="KW-0808">Transferase</keyword>
<dbReference type="SUPFAM" id="SSF53335">
    <property type="entry name" value="S-adenosyl-L-methionine-dependent methyltransferases"/>
    <property type="match status" value="1"/>
</dbReference>
<feature type="binding site" evidence="15">
    <location>
        <position position="944"/>
    </location>
    <ligand>
        <name>S-adenosyl-L-methionine</name>
        <dbReference type="ChEBI" id="CHEBI:59789"/>
    </ligand>
</feature>
<dbReference type="InterPro" id="IPR020596">
    <property type="entry name" value="rRNA_Ade_Mease_Trfase_CS"/>
</dbReference>
<comment type="catalytic activity">
    <reaction evidence="13">
        <text>adenosine(1779)/adenosine(1780) in 18S rRNA + 4 S-adenosyl-L-methionine = N(6)-dimethyladenosine(1779)/N(6)-dimethyladenosine(1780) in 18S rRNA + 4 S-adenosyl-L-homocysteine + 4 H(+)</text>
        <dbReference type="Rhea" id="RHEA:42780"/>
        <dbReference type="Rhea" id="RHEA-COMP:10234"/>
        <dbReference type="Rhea" id="RHEA-COMP:10236"/>
        <dbReference type="ChEBI" id="CHEBI:15378"/>
        <dbReference type="ChEBI" id="CHEBI:57856"/>
        <dbReference type="ChEBI" id="CHEBI:59789"/>
        <dbReference type="ChEBI" id="CHEBI:74411"/>
        <dbReference type="ChEBI" id="CHEBI:74493"/>
        <dbReference type="EC" id="2.1.1.183"/>
    </reaction>
</comment>
<comment type="subunit">
    <text evidence="7">Part of the small subunit (SSU) processome, composed of more than 70 proteins and the RNA chaperone small nucleolar RNA (snoRNA) U3.</text>
</comment>
<organism evidence="18 19">
    <name type="scientific">Anopheles dirus</name>
    <dbReference type="NCBI Taxonomy" id="7168"/>
    <lineage>
        <taxon>Eukaryota</taxon>
        <taxon>Metazoa</taxon>
        <taxon>Ecdysozoa</taxon>
        <taxon>Arthropoda</taxon>
        <taxon>Hexapoda</taxon>
        <taxon>Insecta</taxon>
        <taxon>Pterygota</taxon>
        <taxon>Neoptera</taxon>
        <taxon>Endopterygota</taxon>
        <taxon>Diptera</taxon>
        <taxon>Nematocera</taxon>
        <taxon>Culicoidea</taxon>
        <taxon>Culicidae</taxon>
        <taxon>Anophelinae</taxon>
        <taxon>Anopheles</taxon>
    </lineage>
</organism>
<dbReference type="GO" id="GO:0005085">
    <property type="term" value="F:guanyl-nucleotide exchange factor activity"/>
    <property type="evidence" value="ECO:0007669"/>
    <property type="project" value="TreeGrafter"/>
</dbReference>
<dbReference type="GO" id="GO:0016192">
    <property type="term" value="P:vesicle-mediated transport"/>
    <property type="evidence" value="ECO:0007669"/>
    <property type="project" value="InterPro"/>
</dbReference>
<dbReference type="Pfam" id="PF19033">
    <property type="entry name" value="Intu_longin_3"/>
    <property type="match status" value="1"/>
</dbReference>
<dbReference type="InterPro" id="IPR001737">
    <property type="entry name" value="KsgA/Erm"/>
</dbReference>
<evidence type="ECO:0000256" key="16">
    <source>
        <dbReference type="SAM" id="MobiDB-lite"/>
    </source>
</evidence>
<feature type="region of interest" description="Disordered" evidence="16">
    <location>
        <begin position="453"/>
        <end position="488"/>
    </location>
</feature>
<proteinExistence type="inferred from homology"/>
<dbReference type="GO" id="GO:0005765">
    <property type="term" value="C:lysosomal membrane"/>
    <property type="evidence" value="ECO:0007669"/>
    <property type="project" value="TreeGrafter"/>
</dbReference>
<dbReference type="PROSITE" id="PS51689">
    <property type="entry name" value="SAM_RNA_A_N6_MT"/>
    <property type="match status" value="1"/>
</dbReference>
<evidence type="ECO:0000256" key="13">
    <source>
        <dbReference type="ARBA" id="ARBA00049478"/>
    </source>
</evidence>
<keyword evidence="2" id="KW-0698">rRNA processing</keyword>
<comment type="function">
    <text evidence="12">Specifically dimethylates two adjacent adenosines in the loop of a conserved hairpin near the 3'-end of 18S rRNA in the 40S particle. Involved in the pre-rRNA processing steps leading to small-subunit rRNA production independently of its RNA-modifying catalytic activity. Part of the small subunit (SSU) processome, first precursor of the small eukaryotic ribosomal subunit. During the assembly of the SSU processome in the nucleolus, many ribosome biogenesis factors, an RNA chaperone and ribosomal proteins associate with the nascent pre-rRNA and work in concert to generate RNA folding, modifications, rearrangements and cleavage as well as targeted degradation of pre-ribosomal RNA by the RNA exosome.</text>
</comment>
<feature type="domain" description="Ribosomal RNA adenine methylase transferase N-terminal" evidence="17">
    <location>
        <begin position="903"/>
        <end position="1072"/>
    </location>
</feature>
<dbReference type="InterPro" id="IPR043987">
    <property type="entry name" value="CCZ1/INTU/HSP4_longin_1"/>
</dbReference>
<evidence type="ECO:0000313" key="19">
    <source>
        <dbReference type="Proteomes" id="UP000075884"/>
    </source>
</evidence>
<dbReference type="PANTHER" id="PTHR14407">
    <property type="entry name" value="HERMANSKY-PUDLAK SYNDROME 4 PROTEIN LIGHT-EAR PROTEIN-RELATED"/>
    <property type="match status" value="1"/>
</dbReference>
<feature type="compositionally biased region" description="Basic and acidic residues" evidence="16">
    <location>
        <begin position="536"/>
        <end position="549"/>
    </location>
</feature>
<dbReference type="Gene3D" id="3.40.50.150">
    <property type="entry name" value="Vaccinia Virus protein VP39"/>
    <property type="match status" value="1"/>
</dbReference>
<feature type="binding site" evidence="15">
    <location>
        <position position="896"/>
    </location>
    <ligand>
        <name>S-adenosyl-L-methionine</name>
        <dbReference type="ChEBI" id="CHEBI:59789"/>
    </ligand>
</feature>
<feature type="binding site" evidence="15">
    <location>
        <position position="923"/>
    </location>
    <ligand>
        <name>S-adenosyl-L-methionine</name>
        <dbReference type="ChEBI" id="CHEBI:59789"/>
    </ligand>
</feature>
<dbReference type="VEuPathDB" id="VectorBase:ADIR010606"/>
<dbReference type="GO" id="GO:0006605">
    <property type="term" value="P:protein targeting"/>
    <property type="evidence" value="ECO:0007669"/>
    <property type="project" value="TreeGrafter"/>
</dbReference>
<evidence type="ECO:0000256" key="12">
    <source>
        <dbReference type="ARBA" id="ARBA00046134"/>
    </source>
</evidence>
<evidence type="ECO:0000256" key="10">
    <source>
        <dbReference type="ARBA" id="ARBA00042155"/>
    </source>
</evidence>
<dbReference type="PROSITE" id="PS01131">
    <property type="entry name" value="RRNA_A_DIMETH"/>
    <property type="match status" value="1"/>
</dbReference>
<dbReference type="GO" id="GO:0031085">
    <property type="term" value="C:BLOC-3 complex"/>
    <property type="evidence" value="ECO:0007669"/>
    <property type="project" value="TreeGrafter"/>
</dbReference>
<dbReference type="SMART" id="SM00650">
    <property type="entry name" value="rADc"/>
    <property type="match status" value="1"/>
</dbReference>
<protein>
    <recommendedName>
        <fullName evidence="8">Probable dimethyladenosine transferase</fullName>
        <ecNumber evidence="1">2.1.1.183</ecNumber>
    </recommendedName>
    <alternativeName>
        <fullName evidence="9">Probable 18S rRNA (adenine(1779)-N(6)/adenine(1780)-N(6))-dimethyltransferase</fullName>
    </alternativeName>
    <alternativeName>
        <fullName evidence="11">Probable 18S rRNA dimethylase</fullName>
    </alternativeName>
    <alternativeName>
        <fullName evidence="10">Probable S-adenosylmethionine-6-N',N'-adenosyl(rRNA) dimethyltransferase</fullName>
    </alternativeName>
</protein>
<evidence type="ECO:0000256" key="11">
    <source>
        <dbReference type="ARBA" id="ARBA00042809"/>
    </source>
</evidence>
<dbReference type="GO" id="GO:0003723">
    <property type="term" value="F:RNA binding"/>
    <property type="evidence" value="ECO:0007669"/>
    <property type="project" value="UniProtKB-UniRule"/>
</dbReference>
<evidence type="ECO:0000256" key="4">
    <source>
        <dbReference type="ARBA" id="ARBA00022679"/>
    </source>
</evidence>
<keyword evidence="19" id="KW-1185">Reference proteome</keyword>
<name>A0A182NSG6_9DIPT</name>
<dbReference type="PANTHER" id="PTHR14407:SF9">
    <property type="entry name" value="BLOC-3 COMPLEX MEMBER HPS4"/>
    <property type="match status" value="1"/>
</dbReference>
<dbReference type="InterPro" id="IPR011530">
    <property type="entry name" value="rRNA_adenine_dimethylase"/>
</dbReference>
<keyword evidence="6 15" id="KW-0694">RNA-binding</keyword>
<dbReference type="GO" id="GO:0052909">
    <property type="term" value="F:18S rRNA (adenine(1779)-N(6)/adenine(1780)-N(6))-dimethyltransferase activity"/>
    <property type="evidence" value="ECO:0007669"/>
    <property type="project" value="UniProtKB-EC"/>
</dbReference>
<feature type="binding site" evidence="15">
    <location>
        <position position="972"/>
    </location>
    <ligand>
        <name>S-adenosyl-L-methionine</name>
        <dbReference type="ChEBI" id="CHEBI:59789"/>
    </ligand>
</feature>
<dbReference type="InterPro" id="IPR026091">
    <property type="entry name" value="HPS4"/>
</dbReference>
<evidence type="ECO:0000313" key="18">
    <source>
        <dbReference type="EnsemblMetazoa" id="ADIR010606-PA"/>
    </source>
</evidence>
<keyword evidence="5 15" id="KW-0949">S-adenosyl-L-methionine</keyword>
<dbReference type="Pfam" id="PF19031">
    <property type="entry name" value="Intu_longin_1"/>
    <property type="match status" value="1"/>
</dbReference>
<dbReference type="InterPro" id="IPR043989">
    <property type="entry name" value="CCZ1/INTU/HSP4_longin_3"/>
</dbReference>
<evidence type="ECO:0000259" key="17">
    <source>
        <dbReference type="SMART" id="SM00650"/>
    </source>
</evidence>
<dbReference type="Gene3D" id="1.10.8.480">
    <property type="match status" value="1"/>
</dbReference>
<evidence type="ECO:0000256" key="7">
    <source>
        <dbReference type="ARBA" id="ARBA00035020"/>
    </source>
</evidence>
<dbReference type="AlphaFoldDB" id="A0A182NSG6"/>
<accession>A0A182NSG6</accession>
<dbReference type="GO" id="GO:0031410">
    <property type="term" value="C:cytoplasmic vesicle"/>
    <property type="evidence" value="ECO:0007669"/>
    <property type="project" value="TreeGrafter"/>
</dbReference>
<keyword evidence="3 15" id="KW-0489">Methyltransferase</keyword>
<dbReference type="InterPro" id="IPR029063">
    <property type="entry name" value="SAM-dependent_MTases_sf"/>
</dbReference>
<dbReference type="GO" id="GO:0031267">
    <property type="term" value="F:small GTPase binding"/>
    <property type="evidence" value="ECO:0007669"/>
    <property type="project" value="TreeGrafter"/>
</dbReference>
<feature type="binding site" evidence="15">
    <location>
        <position position="898"/>
    </location>
    <ligand>
        <name>S-adenosyl-L-methionine</name>
        <dbReference type="ChEBI" id="CHEBI:59789"/>
    </ligand>
</feature>
<evidence type="ECO:0000256" key="15">
    <source>
        <dbReference type="PROSITE-ProRule" id="PRU01026"/>
    </source>
</evidence>
<feature type="binding site" evidence="15">
    <location>
        <position position="987"/>
    </location>
    <ligand>
        <name>S-adenosyl-L-methionine</name>
        <dbReference type="ChEBI" id="CHEBI:59789"/>
    </ligand>
</feature>
<dbReference type="EnsemblMetazoa" id="ADIR010606-RA">
    <property type="protein sequence ID" value="ADIR010606-PA"/>
    <property type="gene ID" value="ADIR010606"/>
</dbReference>
<dbReference type="Pfam" id="PF00398">
    <property type="entry name" value="RrnaAD"/>
    <property type="match status" value="1"/>
</dbReference>
<dbReference type="NCBIfam" id="TIGR00755">
    <property type="entry name" value="ksgA"/>
    <property type="match status" value="1"/>
</dbReference>
<feature type="compositionally biased region" description="Polar residues" evidence="16">
    <location>
        <begin position="550"/>
        <end position="559"/>
    </location>
</feature>
<sequence length="1172" mass="131022">MSKETMIIFVYDLTKKVENDDPTGSIIYFHPMWVSELQKKSLCGQLMGTTHFLGETLSKVRFISLQNGKFALRSHGRFMLAVGSDRNIAESILEYRASLLAALIELYHGDFNTLYNVYLEKEQKNGFNEKVFCLMEACLPLLQFNGNIFQNMPLLRLPKCASNVYLESNQILQSFLQNKGVLGGSIFYHNKVLSSQLPTNMTKLFVYSDPYRMKLAETITVTFHVPNGVSLISAHITKRDYAQLVEASKNIPIYFNNCPVAAPCAGPVPFAIKKKLMPTKELGSAGGSFPMLKSDKSIIFSNIPEEETVGADGGLAEQTQKKTFSTVSRPTFLPLKFKNLTSRDIIDSGVNSINFDESDSFPNFIGKTSVCSTPLTENKIVPNRNIMSICVTQDQPSAPPEEEISSVDVQEEIPPNAKDASSSVFKCFNARKYSILNNPFMMSKIVRSSSMTNLAEREGVETDENTPSDEGRAEQQPSKKHQFKFPKDYDASKTITDPLFPIVDQRKRAMSYSLFQDFERLRDERIAELVEQEVEQESKEKDKSGKDTQHTSSSMNGVSNGAGAIPARKIVPPLPVPVEKLGQPATPKDRRGLSLPIKSFNLDDQPAPRPAATGGGGGQELFIRRKSTLELTPLMTKLTVLAMNDTESSGVSSWDTTPGCSYNMAISPQEYIPQRRKSQDISQSTAPSNGVTAGDENALVKVDLFVCVQQNMTLILVMQEKNCKNQRLVQTLFESCVSKFLRIENDIQLAMNINVDGFDKADGYSLLALDADWDVAKKNGPWNALELQTTESLHSYFRKSHLVTEVTLKSQESVLYGYQCGMRELFYTQMANAQGGLPPPQDVMGAVPLCAKRRIERDHFALLLNKMPKVRAEKKSRVHDGVVKQGIVFNKDFGQHILKNPLIVTSMLEKAALRTTDVVLEIGPGTGNMTVKILEKVKKVVACEIDTRLVAELQKRVQGTNLQSKLQILIGDVLKTDLPFFDICVANMPYQISSPFVFKLLLHRPFFRCAVLMFQREFAQRLVAKPGDKLYCRLSINTQLLARVDMLMKVGKNNFKPPPKVESSVVRIEPRNPPPPINYTEWDGLTRIAFLRKNKTLAAAFKQTTVLATLEDNYKLHCSLKNVDVPADLNVKEMVESILEKVDASSKRARSMDIDDFMAVLQAFNAEGFHFS</sequence>
<dbReference type="Proteomes" id="UP000075884">
    <property type="component" value="Unassembled WGS sequence"/>
</dbReference>
<evidence type="ECO:0000256" key="5">
    <source>
        <dbReference type="ARBA" id="ARBA00022691"/>
    </source>
</evidence>
<evidence type="ECO:0000256" key="14">
    <source>
        <dbReference type="ARBA" id="ARBA00061109"/>
    </source>
</evidence>